<proteinExistence type="predicted"/>
<dbReference type="Proteomes" id="UP001057402">
    <property type="component" value="Chromosome 10"/>
</dbReference>
<dbReference type="EMBL" id="CM042889">
    <property type="protein sequence ID" value="KAI4320994.1"/>
    <property type="molecule type" value="Genomic_DNA"/>
</dbReference>
<evidence type="ECO:0000313" key="2">
    <source>
        <dbReference type="Proteomes" id="UP001057402"/>
    </source>
</evidence>
<sequence length="408" mass="46613">MFPSSREEVVFPLRTREIWTYGGGGWDVCWVVYGGGHSGVSASCESQEKVERLKSDLPLLSARNAELMRQIGDIKGRLRLAEQGKGHAQNQYSVLSEPHKAGPFSTVKGLRTNPTVLPDGSVNPRLAKLFEEVAIEKELIVALANSKVKEMLEVWFMSIKRVGIPNYLVVALDDEIVDFCKKNDVSVYQRDPNRGIDEVGKSGGNHAVSGLKFRILREFLQLGYSVLLSDVDIVYLQNPFDHLYRDSDIESMSDGHNNMTAYGYNDVFDEPSMGWARYAHTMWIWVYNSGFFYIRPTLPSIELLDRVADRLARENAWDQAFFNEVLFFLLRPGYDGLYAARRTMDMYQFMNRKVLFKTVRKDANLSKLKPVIVHVNYHPDKLPRMKAVMEFYVNGKKDALQPFPDDSL</sequence>
<evidence type="ECO:0000313" key="1">
    <source>
        <dbReference type="EMBL" id="KAI4320994.1"/>
    </source>
</evidence>
<comment type="caution">
    <text evidence="1">The sequence shown here is derived from an EMBL/GenBank/DDBJ whole genome shotgun (WGS) entry which is preliminary data.</text>
</comment>
<organism evidence="1 2">
    <name type="scientific">Melastoma candidum</name>
    <dbReference type="NCBI Taxonomy" id="119954"/>
    <lineage>
        <taxon>Eukaryota</taxon>
        <taxon>Viridiplantae</taxon>
        <taxon>Streptophyta</taxon>
        <taxon>Embryophyta</taxon>
        <taxon>Tracheophyta</taxon>
        <taxon>Spermatophyta</taxon>
        <taxon>Magnoliopsida</taxon>
        <taxon>eudicotyledons</taxon>
        <taxon>Gunneridae</taxon>
        <taxon>Pentapetalae</taxon>
        <taxon>rosids</taxon>
        <taxon>malvids</taxon>
        <taxon>Myrtales</taxon>
        <taxon>Melastomataceae</taxon>
        <taxon>Melastomatoideae</taxon>
        <taxon>Melastomateae</taxon>
        <taxon>Melastoma</taxon>
    </lineage>
</organism>
<keyword evidence="2" id="KW-1185">Reference proteome</keyword>
<name>A0ACB9MCG5_9MYRT</name>
<reference evidence="2" key="1">
    <citation type="journal article" date="2023" name="Front. Plant Sci.">
        <title>Chromosomal-level genome assembly of Melastoma candidum provides insights into trichome evolution.</title>
        <authorList>
            <person name="Zhong Y."/>
            <person name="Wu W."/>
            <person name="Sun C."/>
            <person name="Zou P."/>
            <person name="Liu Y."/>
            <person name="Dai S."/>
            <person name="Zhou R."/>
        </authorList>
    </citation>
    <scope>NUCLEOTIDE SEQUENCE [LARGE SCALE GENOMIC DNA]</scope>
</reference>
<accession>A0ACB9MCG5</accession>
<gene>
    <name evidence="1" type="ORF">MLD38_034420</name>
</gene>
<protein>
    <submittedName>
        <fullName evidence="1">Uncharacterized protein</fullName>
    </submittedName>
</protein>